<dbReference type="GO" id="GO:0003676">
    <property type="term" value="F:nucleic acid binding"/>
    <property type="evidence" value="ECO:0007669"/>
    <property type="project" value="InterPro"/>
</dbReference>
<evidence type="ECO:0000313" key="2">
    <source>
        <dbReference type="EMBL" id="GBM40490.1"/>
    </source>
</evidence>
<dbReference type="AlphaFoldDB" id="A0A4Y2FG42"/>
<dbReference type="InterPro" id="IPR036397">
    <property type="entry name" value="RNaseH_sf"/>
</dbReference>
<proteinExistence type="predicted"/>
<dbReference type="EMBL" id="BGPR01000931">
    <property type="protein sequence ID" value="GBM40490.1"/>
    <property type="molecule type" value="Genomic_DNA"/>
</dbReference>
<evidence type="ECO:0000259" key="1">
    <source>
        <dbReference type="PROSITE" id="PS50879"/>
    </source>
</evidence>
<sequence length="129" mass="14870">MVCSICSDNMSSLLDIKSLKTIDKIAKKIQTLLFQHRKIIIDWIKAHNGHLGNEKTDQLVKRATIEGTAFNIQKPISFLKKTLIQFSLEFWQREREKGTSSSHTFDVLPKVAAMVQERNSIRIWKCLIS</sequence>
<organism evidence="2 3">
    <name type="scientific">Araneus ventricosus</name>
    <name type="common">Orbweaver spider</name>
    <name type="synonym">Epeira ventricosa</name>
    <dbReference type="NCBI Taxonomy" id="182803"/>
    <lineage>
        <taxon>Eukaryota</taxon>
        <taxon>Metazoa</taxon>
        <taxon>Ecdysozoa</taxon>
        <taxon>Arthropoda</taxon>
        <taxon>Chelicerata</taxon>
        <taxon>Arachnida</taxon>
        <taxon>Araneae</taxon>
        <taxon>Araneomorphae</taxon>
        <taxon>Entelegynae</taxon>
        <taxon>Araneoidea</taxon>
        <taxon>Araneidae</taxon>
        <taxon>Araneus</taxon>
    </lineage>
</organism>
<keyword evidence="3" id="KW-1185">Reference proteome</keyword>
<dbReference type="Proteomes" id="UP000499080">
    <property type="component" value="Unassembled WGS sequence"/>
</dbReference>
<dbReference type="GO" id="GO:0004523">
    <property type="term" value="F:RNA-DNA hybrid ribonuclease activity"/>
    <property type="evidence" value="ECO:0007669"/>
    <property type="project" value="InterPro"/>
</dbReference>
<dbReference type="SUPFAM" id="SSF53098">
    <property type="entry name" value="Ribonuclease H-like"/>
    <property type="match status" value="1"/>
</dbReference>
<evidence type="ECO:0000313" key="3">
    <source>
        <dbReference type="Proteomes" id="UP000499080"/>
    </source>
</evidence>
<dbReference type="Gene3D" id="3.30.420.10">
    <property type="entry name" value="Ribonuclease H-like superfamily/Ribonuclease H"/>
    <property type="match status" value="1"/>
</dbReference>
<accession>A0A4Y2FG42</accession>
<comment type="caution">
    <text evidence="2">The sequence shown here is derived from an EMBL/GenBank/DDBJ whole genome shotgun (WGS) entry which is preliminary data.</text>
</comment>
<reference evidence="2 3" key="1">
    <citation type="journal article" date="2019" name="Sci. Rep.">
        <title>Orb-weaving spider Araneus ventricosus genome elucidates the spidroin gene catalogue.</title>
        <authorList>
            <person name="Kono N."/>
            <person name="Nakamura H."/>
            <person name="Ohtoshi R."/>
            <person name="Moran D.A.P."/>
            <person name="Shinohara A."/>
            <person name="Yoshida Y."/>
            <person name="Fujiwara M."/>
            <person name="Mori M."/>
            <person name="Tomita M."/>
            <person name="Arakawa K."/>
        </authorList>
    </citation>
    <scope>NUCLEOTIDE SEQUENCE [LARGE SCALE GENOMIC DNA]</scope>
</reference>
<feature type="domain" description="RNase H type-1" evidence="1">
    <location>
        <begin position="1"/>
        <end position="65"/>
    </location>
</feature>
<dbReference type="InterPro" id="IPR012337">
    <property type="entry name" value="RNaseH-like_sf"/>
</dbReference>
<dbReference type="InterPro" id="IPR002156">
    <property type="entry name" value="RNaseH_domain"/>
</dbReference>
<name>A0A4Y2FG42_ARAVE</name>
<protein>
    <recommendedName>
        <fullName evidence="1">RNase H type-1 domain-containing protein</fullName>
    </recommendedName>
</protein>
<dbReference type="PROSITE" id="PS50879">
    <property type="entry name" value="RNASE_H_1"/>
    <property type="match status" value="1"/>
</dbReference>
<gene>
    <name evidence="2" type="ORF">AVEN_28644_1</name>
</gene>
<dbReference type="OrthoDB" id="6514649at2759"/>
<dbReference type="Pfam" id="PF00075">
    <property type="entry name" value="RNase_H"/>
    <property type="match status" value="1"/>
</dbReference>